<reference evidence="1" key="1">
    <citation type="submission" date="2023-02" db="EMBL/GenBank/DDBJ databases">
        <title>Genome of toxic invasive species Heracleum sosnowskyi carries increased number of genes despite the absence of recent whole-genome duplications.</title>
        <authorList>
            <person name="Schelkunov M."/>
            <person name="Shtratnikova V."/>
            <person name="Makarenko M."/>
            <person name="Klepikova A."/>
            <person name="Omelchenko D."/>
            <person name="Novikova G."/>
            <person name="Obukhova E."/>
            <person name="Bogdanov V."/>
            <person name="Penin A."/>
            <person name="Logacheva M."/>
        </authorList>
    </citation>
    <scope>NUCLEOTIDE SEQUENCE</scope>
    <source>
        <strain evidence="1">Hsosn_3</strain>
        <tissue evidence="1">Leaf</tissue>
    </source>
</reference>
<proteinExistence type="predicted"/>
<dbReference type="AlphaFoldDB" id="A0AAD8MWC2"/>
<reference evidence="1" key="2">
    <citation type="submission" date="2023-05" db="EMBL/GenBank/DDBJ databases">
        <authorList>
            <person name="Schelkunov M.I."/>
        </authorList>
    </citation>
    <scope>NUCLEOTIDE SEQUENCE</scope>
    <source>
        <strain evidence="1">Hsosn_3</strain>
        <tissue evidence="1">Leaf</tissue>
    </source>
</reference>
<evidence type="ECO:0000313" key="2">
    <source>
        <dbReference type="Proteomes" id="UP001237642"/>
    </source>
</evidence>
<organism evidence="1 2">
    <name type="scientific">Heracleum sosnowskyi</name>
    <dbReference type="NCBI Taxonomy" id="360622"/>
    <lineage>
        <taxon>Eukaryota</taxon>
        <taxon>Viridiplantae</taxon>
        <taxon>Streptophyta</taxon>
        <taxon>Embryophyta</taxon>
        <taxon>Tracheophyta</taxon>
        <taxon>Spermatophyta</taxon>
        <taxon>Magnoliopsida</taxon>
        <taxon>eudicotyledons</taxon>
        <taxon>Gunneridae</taxon>
        <taxon>Pentapetalae</taxon>
        <taxon>asterids</taxon>
        <taxon>campanulids</taxon>
        <taxon>Apiales</taxon>
        <taxon>Apiaceae</taxon>
        <taxon>Apioideae</taxon>
        <taxon>apioid superclade</taxon>
        <taxon>Tordylieae</taxon>
        <taxon>Tordyliinae</taxon>
        <taxon>Heracleum</taxon>
    </lineage>
</organism>
<sequence length="107" mass="12763">MEKKDLMMGLSCFSVTSFIHYKLLAKLLHEVLRFSSMLLYFRKPSKDGYIERGTCEEDRFVFEWKEFNFSTRSGRNSLFRFEGEIKNIDKKYVRGSLIVNLDVHYIS</sequence>
<keyword evidence="2" id="KW-1185">Reference proteome</keyword>
<name>A0AAD8MWC2_9APIA</name>
<accession>A0AAD8MWC2</accession>
<comment type="caution">
    <text evidence="1">The sequence shown here is derived from an EMBL/GenBank/DDBJ whole genome shotgun (WGS) entry which is preliminary data.</text>
</comment>
<gene>
    <name evidence="1" type="ORF">POM88_011246</name>
</gene>
<protein>
    <submittedName>
        <fullName evidence="1">Uncharacterized protein</fullName>
    </submittedName>
</protein>
<dbReference type="EMBL" id="JAUIZM010000003">
    <property type="protein sequence ID" value="KAK1392190.1"/>
    <property type="molecule type" value="Genomic_DNA"/>
</dbReference>
<evidence type="ECO:0000313" key="1">
    <source>
        <dbReference type="EMBL" id="KAK1392190.1"/>
    </source>
</evidence>
<dbReference type="Proteomes" id="UP001237642">
    <property type="component" value="Unassembled WGS sequence"/>
</dbReference>